<protein>
    <submittedName>
        <fullName evidence="2">Uncharacterized protein</fullName>
    </submittedName>
</protein>
<dbReference type="Proteomes" id="UP000054805">
    <property type="component" value="Unassembled WGS sequence"/>
</dbReference>
<organism evidence="2 3">
    <name type="scientific">Trichinella pseudospiralis</name>
    <name type="common">Parasitic roundworm</name>
    <dbReference type="NCBI Taxonomy" id="6337"/>
    <lineage>
        <taxon>Eukaryota</taxon>
        <taxon>Metazoa</taxon>
        <taxon>Ecdysozoa</taxon>
        <taxon>Nematoda</taxon>
        <taxon>Enoplea</taxon>
        <taxon>Dorylaimia</taxon>
        <taxon>Trichinellida</taxon>
        <taxon>Trichinellidae</taxon>
        <taxon>Trichinella</taxon>
    </lineage>
</organism>
<feature type="transmembrane region" description="Helical" evidence="1">
    <location>
        <begin position="22"/>
        <end position="43"/>
    </location>
</feature>
<reference evidence="2 3" key="1">
    <citation type="submission" date="2015-01" db="EMBL/GenBank/DDBJ databases">
        <title>Evolution of Trichinella species and genotypes.</title>
        <authorList>
            <person name="Korhonen P.K."/>
            <person name="Edoardo P."/>
            <person name="Giuseppe L.R."/>
            <person name="Gasser R.B."/>
        </authorList>
    </citation>
    <scope>NUCLEOTIDE SEQUENCE [LARGE SCALE GENOMIC DNA]</scope>
    <source>
        <strain evidence="2">ISS588</strain>
    </source>
</reference>
<comment type="caution">
    <text evidence="2">The sequence shown here is derived from an EMBL/GenBank/DDBJ whole genome shotgun (WGS) entry which is preliminary data.</text>
</comment>
<sequence length="58" mass="6843">MSFSASSFYWLKTCSLEIIGDLFGSFLNFSLAIIDWFNLLTAIRNDDMHQERENAEFW</sequence>
<name>A0A0V1GPH9_TRIPS</name>
<proteinExistence type="predicted"/>
<gene>
    <name evidence="2" type="ORF">T4B_3081</name>
</gene>
<keyword evidence="3" id="KW-1185">Reference proteome</keyword>
<keyword evidence="1" id="KW-0472">Membrane</keyword>
<accession>A0A0V1GPH9</accession>
<keyword evidence="1" id="KW-0812">Transmembrane</keyword>
<evidence type="ECO:0000256" key="1">
    <source>
        <dbReference type="SAM" id="Phobius"/>
    </source>
</evidence>
<dbReference type="EMBL" id="JYDS01000881">
    <property type="protein sequence ID" value="KRZ00264.1"/>
    <property type="molecule type" value="Genomic_DNA"/>
</dbReference>
<evidence type="ECO:0000313" key="3">
    <source>
        <dbReference type="Proteomes" id="UP000054805"/>
    </source>
</evidence>
<dbReference type="AlphaFoldDB" id="A0A0V1GPH9"/>
<keyword evidence="1" id="KW-1133">Transmembrane helix</keyword>
<evidence type="ECO:0000313" key="2">
    <source>
        <dbReference type="EMBL" id="KRZ00264.1"/>
    </source>
</evidence>